<dbReference type="Pfam" id="PF11954">
    <property type="entry name" value="DUF3471"/>
    <property type="match status" value="1"/>
</dbReference>
<name>A0A6M4MFL2_9ALTE</name>
<dbReference type="KEGG" id="apel:CA267_014860"/>
<keyword evidence="4" id="KW-1185">Reference proteome</keyword>
<dbReference type="GO" id="GO:0016787">
    <property type="term" value="F:hydrolase activity"/>
    <property type="evidence" value="ECO:0007669"/>
    <property type="project" value="UniProtKB-KW"/>
</dbReference>
<evidence type="ECO:0000259" key="1">
    <source>
        <dbReference type="Pfam" id="PF00144"/>
    </source>
</evidence>
<sequence>MSHYLSLRIFTVIFSLMLCSFAALGETINRLPQQLSQLPEVIDSALETFYTPGMAVGIIKDGKVVYLAGHGKRDLANDLPVTPETYFRLASTTKAFTGASVAMLVDDGKLQWRDRVTRYLPEFAMQDPWVTREFQIIDLLTHRSGLVSGAGDSMLWPEPSGFTRSEIIHNLRYLTPQSSFRSDYAYSNVMYITAGELVASISDQPWEEFVAKRIFAPLDMSCFAGDMPPEKLTNAAVSYGHNDKRGIYPVVRNQIGVTGIVSAAAGGIACNATDMLKWVQMWLNKGKSPDGNQLLTDKSIDTMLSAHTVLSVDDTDKEWDHTLFKAYGIGWRLSDVFGHQVISHTGTLSGYQAYVAFVPDISAGVVILNNGSNYGARGAVMQTILKGYLTAEQPQQNWIKQYQVYQDKQEQIYLSKHSTPQGSGTVILPLEKYTGTFEDRWFGQVEVTQQGDKLRLKAKKMPTLRGSLEPFDDHTFVVRWDNQNAASDAFAHFRVNTQREVIAVDFYPFTDKVKANHEYRDMHFIRMEAGSGVTSVTP</sequence>
<dbReference type="RefSeq" id="WP_075610140.1">
    <property type="nucleotide sequence ID" value="NZ_CP052766.1"/>
</dbReference>
<dbReference type="PANTHER" id="PTHR46825:SF15">
    <property type="entry name" value="BETA-LACTAMASE-RELATED DOMAIN-CONTAINING PROTEIN"/>
    <property type="match status" value="1"/>
</dbReference>
<keyword evidence="3" id="KW-0378">Hydrolase</keyword>
<dbReference type="Gene3D" id="2.40.128.600">
    <property type="match status" value="1"/>
</dbReference>
<dbReference type="OrthoDB" id="119951at2"/>
<evidence type="ECO:0000313" key="4">
    <source>
        <dbReference type="Proteomes" id="UP000219285"/>
    </source>
</evidence>
<dbReference type="Pfam" id="PF00144">
    <property type="entry name" value="Beta-lactamase"/>
    <property type="match status" value="1"/>
</dbReference>
<organism evidence="3 4">
    <name type="scientific">Alteromonas pelagimontana</name>
    <dbReference type="NCBI Taxonomy" id="1858656"/>
    <lineage>
        <taxon>Bacteria</taxon>
        <taxon>Pseudomonadati</taxon>
        <taxon>Pseudomonadota</taxon>
        <taxon>Gammaproteobacteria</taxon>
        <taxon>Alteromonadales</taxon>
        <taxon>Alteromonadaceae</taxon>
        <taxon>Alteromonas/Salinimonas group</taxon>
        <taxon>Alteromonas</taxon>
    </lineage>
</organism>
<proteinExistence type="predicted"/>
<dbReference type="SUPFAM" id="SSF56601">
    <property type="entry name" value="beta-lactamase/transpeptidase-like"/>
    <property type="match status" value="1"/>
</dbReference>
<reference evidence="4" key="1">
    <citation type="submission" date="2014-12" db="EMBL/GenBank/DDBJ databases">
        <title>Complete genome sequence of a multi-drug resistant Klebsiella pneumoniae.</title>
        <authorList>
            <person name="Hua X."/>
            <person name="Chen Q."/>
            <person name="Li X."/>
            <person name="Feng Y."/>
            <person name="Ruan Z."/>
            <person name="Yu Y."/>
        </authorList>
    </citation>
    <scope>NUCLEOTIDE SEQUENCE [LARGE SCALE GENOMIC DNA]</scope>
    <source>
        <strain evidence="4">5.12</strain>
    </source>
</reference>
<dbReference type="Proteomes" id="UP000219285">
    <property type="component" value="Chromosome"/>
</dbReference>
<dbReference type="InterPro" id="IPR001466">
    <property type="entry name" value="Beta-lactam-related"/>
</dbReference>
<evidence type="ECO:0000259" key="2">
    <source>
        <dbReference type="Pfam" id="PF11954"/>
    </source>
</evidence>
<reference evidence="3 4" key="2">
    <citation type="submission" date="2020-04" db="EMBL/GenBank/DDBJ databases">
        <title>Complete genome sequence of Alteromonas pelagimontana 5.12T.</title>
        <authorList>
            <person name="Sinha R.K."/>
            <person name="Krishnan K.P."/>
            <person name="Kurian J.P."/>
        </authorList>
    </citation>
    <scope>NUCLEOTIDE SEQUENCE [LARGE SCALE GENOMIC DNA]</scope>
    <source>
        <strain evidence="3 4">5.12</strain>
    </source>
</reference>
<gene>
    <name evidence="3" type="ORF">CA267_014860</name>
</gene>
<dbReference type="InterPro" id="IPR050491">
    <property type="entry name" value="AmpC-like"/>
</dbReference>
<dbReference type="InterPro" id="IPR021860">
    <property type="entry name" value="Peptidase_S12_Pab87-rel_C"/>
</dbReference>
<dbReference type="Gene3D" id="3.40.710.10">
    <property type="entry name" value="DD-peptidase/beta-lactamase superfamily"/>
    <property type="match status" value="1"/>
</dbReference>
<dbReference type="InterPro" id="IPR012338">
    <property type="entry name" value="Beta-lactam/transpept-like"/>
</dbReference>
<feature type="domain" description="Beta-lactamase-related" evidence="1">
    <location>
        <begin position="47"/>
        <end position="375"/>
    </location>
</feature>
<evidence type="ECO:0000313" key="3">
    <source>
        <dbReference type="EMBL" id="QJR81944.1"/>
    </source>
</evidence>
<dbReference type="PANTHER" id="PTHR46825">
    <property type="entry name" value="D-ALANYL-D-ALANINE-CARBOXYPEPTIDASE/ENDOPEPTIDASE AMPH"/>
    <property type="match status" value="1"/>
</dbReference>
<accession>A0A6M4MFL2</accession>
<feature type="domain" description="Peptidase S12 Pab87-related C-terminal" evidence="2">
    <location>
        <begin position="428"/>
        <end position="514"/>
    </location>
</feature>
<protein>
    <submittedName>
        <fullName evidence="3">Serine hydrolase</fullName>
    </submittedName>
</protein>
<dbReference type="AlphaFoldDB" id="A0A6M4MFL2"/>
<dbReference type="EMBL" id="CP052766">
    <property type="protein sequence ID" value="QJR81944.1"/>
    <property type="molecule type" value="Genomic_DNA"/>
</dbReference>